<dbReference type="PANTHER" id="PTHR24198">
    <property type="entry name" value="ANKYRIN REPEAT AND PROTEIN KINASE DOMAIN-CONTAINING PROTEIN"/>
    <property type="match status" value="1"/>
</dbReference>
<evidence type="ECO:0000313" key="6">
    <source>
        <dbReference type="Proteomes" id="UP001209570"/>
    </source>
</evidence>
<keyword evidence="6" id="KW-1185">Reference proteome</keyword>
<dbReference type="Gene3D" id="1.20.5.190">
    <property type="match status" value="1"/>
</dbReference>
<feature type="repeat" description="ANK" evidence="3">
    <location>
        <begin position="938"/>
        <end position="970"/>
    </location>
</feature>
<dbReference type="EMBL" id="JAKCXM010000422">
    <property type="protein sequence ID" value="KAJ0394275.1"/>
    <property type="molecule type" value="Genomic_DNA"/>
</dbReference>
<dbReference type="AlphaFoldDB" id="A0AAD5LUZ4"/>
<organism evidence="5 6">
    <name type="scientific">Pythium insidiosum</name>
    <name type="common">Pythiosis disease agent</name>
    <dbReference type="NCBI Taxonomy" id="114742"/>
    <lineage>
        <taxon>Eukaryota</taxon>
        <taxon>Sar</taxon>
        <taxon>Stramenopiles</taxon>
        <taxon>Oomycota</taxon>
        <taxon>Peronosporomycetes</taxon>
        <taxon>Pythiales</taxon>
        <taxon>Pythiaceae</taxon>
        <taxon>Pythium</taxon>
    </lineage>
</organism>
<dbReference type="InterPro" id="IPR000048">
    <property type="entry name" value="IQ_motif_EF-hand-BS"/>
</dbReference>
<dbReference type="Pfam" id="PF00023">
    <property type="entry name" value="Ank"/>
    <property type="match status" value="1"/>
</dbReference>
<dbReference type="PANTHER" id="PTHR24198:SF165">
    <property type="entry name" value="ANKYRIN REPEAT-CONTAINING PROTEIN-RELATED"/>
    <property type="match status" value="1"/>
</dbReference>
<evidence type="ECO:0000256" key="3">
    <source>
        <dbReference type="PROSITE-ProRule" id="PRU00023"/>
    </source>
</evidence>
<comment type="caution">
    <text evidence="5">The sequence shown here is derived from an EMBL/GenBank/DDBJ whole genome shotgun (WGS) entry which is preliminary data.</text>
</comment>
<sequence>MRLSTTTQFRRPKDEWLRSQKEHAQLLIVNVNQGLSVAPSLYFSTRRCTYSQVMSVVTTVRPLPRLRVDDKAVIGMRADVSQAAASPSPPLAQASSPTTSLKPRDGAPIVSTTTSGPGRRESSSIVAPVMPHHEVTLAWQPKANEAAGPVPLHDNSERFRYVDAPLEGDSLRAQRLHARQHFALTAERDAFMTALWSRRRQRFALETRAALAIQRVYRGHQLRLRFLEMKDRLRVRKRVRGSLIKVTKGTAIVTAERERRARLQEQQRQAACRLQRAFQRWIAWKVLARERCLRRWEHQRAAAIVVQRQWRRAMATVVVAKLRSRHRDEQGRHLAAVLSRLFLGYCARQSVRRIRLRRQTVASQRLQQFVQRVHARKALALERRRQRESRSNTAACTIQRLVRGVLARALVLRLRFAEDRAIRVACALTIQRVFRGAMGRRHTRFHRAFAAYRRATVCALHVTRVVRGFLARRAVELLRIDQETDLLVQTRCGNTSTVIDLLDGFGIVDEPVDVTTTRVETRNNVLHVAAKFGRLEILTHVLRMVLERAPSMLYALNARGETPLELAICHGHDLVASFLLTKTTELYPQAPPAPLERRVLVRQPGRERSLLLDAARQGMSQVVAKLVMFYPQVFAIQVRDSWSLRTVLHEAVLLPRDRYERDAKTSAERDDVVATLLRELLSKQSGLDINARDLVGFTPLHLAARLGNLRAVKVLLELGADTTVQDHDGRETWRLAGLFGHTPCFLEIRRKWLSDGAGQRTGASDNAGAENDDEKLGNAITRAASKSRRLGLHSSLARDVCEAGRAGQLERLRFLTEEMETSVNATDPNGDGDSLLMIVMAHKQFAVLRYLVKMWGDELDVSYVNRAGVAVADVALRNPNTMALLVRSGLLNPCLAMSSLDGHRTACHEAARRGYDLKAWLNGFHFMPRMLASLADDSGRTPLHDAVAFGNVDSALLLIHSGVRIEQQSEKDGRTALHEACQVGDARLVRRMIRYCPQAIWIHDNNGALPIETAVVVAKNEECAQTLAERMATHAPEQWRQVMHRVREVSASTQDAAAIALAAKLQ</sequence>
<keyword evidence="1" id="KW-0677">Repeat</keyword>
<evidence type="ECO:0000256" key="1">
    <source>
        <dbReference type="ARBA" id="ARBA00022737"/>
    </source>
</evidence>
<feature type="compositionally biased region" description="Low complexity" evidence="4">
    <location>
        <begin position="81"/>
        <end position="97"/>
    </location>
</feature>
<feature type="region of interest" description="Disordered" evidence="4">
    <location>
        <begin position="80"/>
        <end position="123"/>
    </location>
</feature>
<evidence type="ECO:0000256" key="4">
    <source>
        <dbReference type="SAM" id="MobiDB-lite"/>
    </source>
</evidence>
<dbReference type="Pfam" id="PF00612">
    <property type="entry name" value="IQ"/>
    <property type="match status" value="2"/>
</dbReference>
<dbReference type="PROSITE" id="PS50088">
    <property type="entry name" value="ANK_REPEAT"/>
    <property type="match status" value="2"/>
</dbReference>
<dbReference type="Pfam" id="PF13637">
    <property type="entry name" value="Ank_4"/>
    <property type="match status" value="1"/>
</dbReference>
<name>A0AAD5LUZ4_PYTIN</name>
<reference evidence="5" key="1">
    <citation type="submission" date="2021-12" db="EMBL/GenBank/DDBJ databases">
        <title>Prjna785345.</title>
        <authorList>
            <person name="Rujirawat T."/>
            <person name="Krajaejun T."/>
        </authorList>
    </citation>
    <scope>NUCLEOTIDE SEQUENCE</scope>
    <source>
        <strain evidence="5">Pi057C3</strain>
    </source>
</reference>
<dbReference type="Gene3D" id="1.25.40.20">
    <property type="entry name" value="Ankyrin repeat-containing domain"/>
    <property type="match status" value="4"/>
</dbReference>
<gene>
    <name evidence="5" type="ORF">P43SY_000576</name>
</gene>
<feature type="repeat" description="ANK" evidence="3">
    <location>
        <begin position="695"/>
        <end position="727"/>
    </location>
</feature>
<dbReference type="SMART" id="SM00015">
    <property type="entry name" value="IQ"/>
    <property type="match status" value="5"/>
</dbReference>
<dbReference type="InterPro" id="IPR002110">
    <property type="entry name" value="Ankyrin_rpt"/>
</dbReference>
<keyword evidence="2 3" id="KW-0040">ANK repeat</keyword>
<dbReference type="InterPro" id="IPR036770">
    <property type="entry name" value="Ankyrin_rpt-contain_sf"/>
</dbReference>
<protein>
    <submittedName>
        <fullName evidence="5">Uncharacterized protein</fullName>
    </submittedName>
</protein>
<proteinExistence type="predicted"/>
<evidence type="ECO:0000256" key="2">
    <source>
        <dbReference type="ARBA" id="ARBA00023043"/>
    </source>
</evidence>
<evidence type="ECO:0000313" key="5">
    <source>
        <dbReference type="EMBL" id="KAJ0394275.1"/>
    </source>
</evidence>
<dbReference type="Proteomes" id="UP001209570">
    <property type="component" value="Unassembled WGS sequence"/>
</dbReference>
<dbReference type="PROSITE" id="PS50096">
    <property type="entry name" value="IQ"/>
    <property type="match status" value="3"/>
</dbReference>
<dbReference type="PROSITE" id="PS50297">
    <property type="entry name" value="ANK_REP_REGION"/>
    <property type="match status" value="2"/>
</dbReference>
<dbReference type="SMART" id="SM00248">
    <property type="entry name" value="ANK"/>
    <property type="match status" value="9"/>
</dbReference>
<dbReference type="SUPFAM" id="SSF48403">
    <property type="entry name" value="Ankyrin repeat"/>
    <property type="match status" value="1"/>
</dbReference>
<accession>A0AAD5LUZ4</accession>